<dbReference type="RefSeq" id="WP_363799885.1">
    <property type="nucleotide sequence ID" value="NZ_CP159925.1"/>
</dbReference>
<dbReference type="EMBL" id="CP159925">
    <property type="protein sequence ID" value="XCO76581.1"/>
    <property type="molecule type" value="Genomic_DNA"/>
</dbReference>
<name>A0AAU8MXY7_9GAMM</name>
<organism evidence="2">
    <name type="scientific">Lysobacter firmicutimachus</name>
    <dbReference type="NCBI Taxonomy" id="1792846"/>
    <lineage>
        <taxon>Bacteria</taxon>
        <taxon>Pseudomonadati</taxon>
        <taxon>Pseudomonadota</taxon>
        <taxon>Gammaproteobacteria</taxon>
        <taxon>Lysobacterales</taxon>
        <taxon>Lysobacteraceae</taxon>
        <taxon>Lysobacter</taxon>
    </lineage>
</organism>
<evidence type="ECO:0000256" key="1">
    <source>
        <dbReference type="SAM" id="SignalP"/>
    </source>
</evidence>
<evidence type="ECO:0008006" key="3">
    <source>
        <dbReference type="Google" id="ProtNLM"/>
    </source>
</evidence>
<accession>A0AAU8MXY7</accession>
<protein>
    <recommendedName>
        <fullName evidence="3">Secreted protein</fullName>
    </recommendedName>
</protein>
<sequence>MDRRGFVRGALLLGAGLPFFARAAFSKCPLCAGAVVSASDLADDLSRPSRNLDLWSRAADCLAIADEGGPVCTRCWYVFRSGNWSRSSERADDFHVPLGAAVATFPVPERHRSDGRLIYRQILLGADGKGGAVEEIAFWARGSARYRAAIRRHAEVHGMRLEIEAHPREPGQIHIVAEFDPRPQRTSAD</sequence>
<feature type="signal peptide" evidence="1">
    <location>
        <begin position="1"/>
        <end position="23"/>
    </location>
</feature>
<gene>
    <name evidence="2" type="ORF">ABU614_07310</name>
</gene>
<reference evidence="2" key="1">
    <citation type="submission" date="2024-06" db="EMBL/GenBank/DDBJ databases">
        <authorList>
            <person name="Li S."/>
        </authorList>
    </citation>
    <scope>NUCLEOTIDE SEQUENCE</scope>
    <source>
        <strain evidence="2">SR10</strain>
    </source>
</reference>
<keyword evidence="1" id="KW-0732">Signal</keyword>
<proteinExistence type="predicted"/>
<evidence type="ECO:0000313" key="2">
    <source>
        <dbReference type="EMBL" id="XCO76581.1"/>
    </source>
</evidence>
<feature type="chain" id="PRO_5043313959" description="Secreted protein" evidence="1">
    <location>
        <begin position="24"/>
        <end position="189"/>
    </location>
</feature>
<dbReference type="AlphaFoldDB" id="A0AAU8MXY7"/>